<dbReference type="Gene3D" id="3.40.50.150">
    <property type="entry name" value="Vaccinia Virus protein VP39"/>
    <property type="match status" value="1"/>
</dbReference>
<dbReference type="EMBL" id="LFIW01001629">
    <property type="protein sequence ID" value="KZL81490.1"/>
    <property type="molecule type" value="Genomic_DNA"/>
</dbReference>
<dbReference type="GO" id="GO:0032259">
    <property type="term" value="P:methylation"/>
    <property type="evidence" value="ECO:0007669"/>
    <property type="project" value="UniProtKB-KW"/>
</dbReference>
<feature type="domain" description="O-methyltransferase C-terminal" evidence="4">
    <location>
        <begin position="177"/>
        <end position="373"/>
    </location>
</feature>
<evidence type="ECO:0000256" key="2">
    <source>
        <dbReference type="ARBA" id="ARBA00022679"/>
    </source>
</evidence>
<evidence type="ECO:0000313" key="5">
    <source>
        <dbReference type="EMBL" id="KZL81490.1"/>
    </source>
</evidence>
<dbReference type="PANTHER" id="PTHR43712">
    <property type="entry name" value="PUTATIVE (AFU_ORTHOLOGUE AFUA_4G14580)-RELATED"/>
    <property type="match status" value="1"/>
</dbReference>
<evidence type="ECO:0000259" key="4">
    <source>
        <dbReference type="Pfam" id="PF00891"/>
    </source>
</evidence>
<accession>A0A167BM76</accession>
<dbReference type="GO" id="GO:0008171">
    <property type="term" value="F:O-methyltransferase activity"/>
    <property type="evidence" value="ECO:0007669"/>
    <property type="project" value="InterPro"/>
</dbReference>
<organism evidence="5 6">
    <name type="scientific">Colletotrichum incanum</name>
    <name type="common">Soybean anthracnose fungus</name>
    <dbReference type="NCBI Taxonomy" id="1573173"/>
    <lineage>
        <taxon>Eukaryota</taxon>
        <taxon>Fungi</taxon>
        <taxon>Dikarya</taxon>
        <taxon>Ascomycota</taxon>
        <taxon>Pezizomycotina</taxon>
        <taxon>Sordariomycetes</taxon>
        <taxon>Hypocreomycetidae</taxon>
        <taxon>Glomerellales</taxon>
        <taxon>Glomerellaceae</taxon>
        <taxon>Colletotrichum</taxon>
        <taxon>Colletotrichum spaethianum species complex</taxon>
    </lineage>
</organism>
<name>A0A167BM76_COLIC</name>
<dbReference type="InterPro" id="IPR016461">
    <property type="entry name" value="COMT-like"/>
</dbReference>
<dbReference type="SUPFAM" id="SSF53335">
    <property type="entry name" value="S-adenosyl-L-methionine-dependent methyltransferases"/>
    <property type="match status" value="1"/>
</dbReference>
<keyword evidence="2 5" id="KW-0808">Transferase</keyword>
<sequence>MAATAQPSKQMIADAVGQLNAAIRDLLSQPDSGSGLAEKAQRRRIIAAANDVLNVTETHEDMWIEKATKTAELSAAQLFHEWKVFDSIPLQGFTSYSDLAVATTTEESVLRKSTLCSESLAHRRDNPAHHAFNLVWYQGFVPLSRFPEYFSKYGRKEPQKVNHVPITFAAGKPDLGFFDFLATDPFRLQDFMQAMASISHSIPMSGIYDFSWLVDTARRTAASGRPILVDVGGGKGHSIKAIHEEYPQLPLGRFVLQDTPETLEASKALKDPQLAQIRRVPINFHEEAPVQGEGAHTYWLRWVMHDYGDEACKNILRLVSSAMADDSRVLIHDHILDSPPSVLNAMTDYMVLAVGGKERNSQQWHDLVESVGLRINRIERPRPPYQDYSCCVIECVKDA</sequence>
<keyword evidence="6" id="KW-1185">Reference proteome</keyword>
<evidence type="ECO:0000313" key="6">
    <source>
        <dbReference type="Proteomes" id="UP000076584"/>
    </source>
</evidence>
<keyword evidence="3" id="KW-0949">S-adenosyl-L-methionine</keyword>
<gene>
    <name evidence="5" type="ORF">CI238_11894</name>
</gene>
<evidence type="ECO:0000256" key="3">
    <source>
        <dbReference type="ARBA" id="ARBA00022691"/>
    </source>
</evidence>
<dbReference type="AlphaFoldDB" id="A0A167BM76"/>
<protein>
    <submittedName>
        <fullName evidence="5">O-methyltransferase</fullName>
    </submittedName>
</protein>
<dbReference type="Proteomes" id="UP000076584">
    <property type="component" value="Unassembled WGS sequence"/>
</dbReference>
<proteinExistence type="predicted"/>
<dbReference type="Pfam" id="PF00891">
    <property type="entry name" value="Methyltransf_2"/>
    <property type="match status" value="1"/>
</dbReference>
<comment type="caution">
    <text evidence="5">The sequence shown here is derived from an EMBL/GenBank/DDBJ whole genome shotgun (WGS) entry which is preliminary data.</text>
</comment>
<dbReference type="PANTHER" id="PTHR43712:SF16">
    <property type="entry name" value="O-METHYLTRANSFERASE ELCB"/>
    <property type="match status" value="1"/>
</dbReference>
<dbReference type="InterPro" id="IPR001077">
    <property type="entry name" value="COMT_C"/>
</dbReference>
<dbReference type="PROSITE" id="PS51683">
    <property type="entry name" value="SAM_OMT_II"/>
    <property type="match status" value="1"/>
</dbReference>
<reference evidence="5 6" key="1">
    <citation type="submission" date="2015-06" db="EMBL/GenBank/DDBJ databases">
        <title>Survival trade-offs in plant roots during colonization by closely related pathogenic and mutualistic fungi.</title>
        <authorList>
            <person name="Hacquard S."/>
            <person name="Kracher B."/>
            <person name="Hiruma K."/>
            <person name="Weinman A."/>
            <person name="Muench P."/>
            <person name="Garrido Oter R."/>
            <person name="Ver Loren van Themaat E."/>
            <person name="Dallerey J.-F."/>
            <person name="Damm U."/>
            <person name="Henrissat B."/>
            <person name="Lespinet O."/>
            <person name="Thon M."/>
            <person name="Kemen E."/>
            <person name="McHardy A.C."/>
            <person name="Schulze-Lefert P."/>
            <person name="O'Connell R.J."/>
        </authorList>
    </citation>
    <scope>NUCLEOTIDE SEQUENCE [LARGE SCALE GENOMIC DNA]</scope>
    <source>
        <strain evidence="5 6">MAFF 238704</strain>
    </source>
</reference>
<dbReference type="InterPro" id="IPR029063">
    <property type="entry name" value="SAM-dependent_MTases_sf"/>
</dbReference>
<keyword evidence="1 5" id="KW-0489">Methyltransferase</keyword>
<evidence type="ECO:0000256" key="1">
    <source>
        <dbReference type="ARBA" id="ARBA00022603"/>
    </source>
</evidence>